<keyword evidence="1" id="KW-0175">Coiled coil</keyword>
<feature type="compositionally biased region" description="Polar residues" evidence="2">
    <location>
        <begin position="181"/>
        <end position="190"/>
    </location>
</feature>
<evidence type="ECO:0000313" key="3">
    <source>
        <dbReference type="EnsemblMetazoa" id="XP_037867119.1"/>
    </source>
</evidence>
<proteinExistence type="predicted"/>
<dbReference type="KEGG" id="bmor:101745524"/>
<feature type="region of interest" description="Disordered" evidence="2">
    <location>
        <begin position="181"/>
        <end position="203"/>
    </location>
</feature>
<feature type="region of interest" description="Disordered" evidence="2">
    <location>
        <begin position="418"/>
        <end position="483"/>
    </location>
</feature>
<dbReference type="AlphaFoldDB" id="A0A8R2LVJ5"/>
<reference evidence="4" key="1">
    <citation type="journal article" date="2008" name="Insect Biochem. Mol. Biol.">
        <title>The genome of a lepidopteran model insect, the silkworm Bombyx mori.</title>
        <authorList>
            <consortium name="International Silkworm Genome Consortium"/>
        </authorList>
    </citation>
    <scope>NUCLEOTIDE SEQUENCE [LARGE SCALE GENOMIC DNA]</scope>
    <source>
        <strain evidence="4">p50T</strain>
    </source>
</reference>
<feature type="region of interest" description="Disordered" evidence="2">
    <location>
        <begin position="571"/>
        <end position="604"/>
    </location>
</feature>
<name>A0A8R2LVJ5_BOMMO</name>
<dbReference type="GeneID" id="101745524"/>
<feature type="coiled-coil region" evidence="1">
    <location>
        <begin position="270"/>
        <end position="297"/>
    </location>
</feature>
<sequence length="795" mass="88114">MNCNNTEQNGRDIVCKTHTSRSERELYRTCPTKLSKRELEDLYFALVDNNMSLKKTVNEQRDTIKILNTKVQRLSTARKNIYGKEQNDCCRSVKVMVNEQKELIVELKRENTRLCERVRLLNMRLCSAKQFTKRSPLQARCTRCSVIPTNSLKNASTSALCLKISDTNLKSAAVSCINTPNESAHSNSTVDTEDEVPEKVDRPEQQCNDNRCRTLIEELEQRIVRLDKEVSAAREDYAIRISSLETEGRGAREEGARLLQAACRAAEAHSRELTLQLSVERRRVAELETRVRAARRAGQLADCIQDHLATIYENRQELLKQTLDRFQSPRLILEPADPPSTLEAQSPPTGPCELTGKDEGKPWEGADDSGYVDANRSNDSVDDKPLNKLNQELMKKIIDLQTELDGVRISAVSPTVNMATKKEDRSPSPACTDNQIENQSKGQTIEYEPYRQDRLADPTPRNENVYIDTNSDKPNKNGRGHSHIPRLICSVAGAGGSLDNRGAVQPQLTSSTSSGHRPAIERIAEDYTEVNSLQQAEGGEDQDNITKTSFDGNTYSISDDALMDEAGANRKSLPKAHHNIKDTNESPLDGDSSRDRSKGAAPNIVLRKRNLTQENKGDEIFGGTSPQKQLIEERAGLRTPGESPRTYSVHHSSAKHHTYSVDHDTDCEISDLTDLPTEGDDKSSRLTLSPGEEPPQNWPGGSSAAPPTPSSVSEGELPTCDVRRKLSEGEKPIYEPAEGTSPQRMEATLSAIGAELALCRRLRGAAPPARAPPPPRLRTGAPLVGDWTRSTPVHR</sequence>
<feature type="compositionally biased region" description="Basic and acidic residues" evidence="2">
    <location>
        <begin position="355"/>
        <end position="364"/>
    </location>
</feature>
<dbReference type="Proteomes" id="UP000005204">
    <property type="component" value="Unassembled WGS sequence"/>
</dbReference>
<feature type="region of interest" description="Disordered" evidence="2">
    <location>
        <begin position="765"/>
        <end position="795"/>
    </location>
</feature>
<protein>
    <submittedName>
        <fullName evidence="3">Uncharacterized protein</fullName>
    </submittedName>
</protein>
<feature type="compositionally biased region" description="Polar residues" evidence="2">
    <location>
        <begin position="429"/>
        <end position="443"/>
    </location>
</feature>
<feature type="coiled-coil region" evidence="1">
    <location>
        <begin position="209"/>
        <end position="236"/>
    </location>
</feature>
<dbReference type="EnsemblMetazoa" id="XM_038011191.1">
    <property type="protein sequence ID" value="XP_037867119.1"/>
    <property type="gene ID" value="LOC101745524"/>
</dbReference>
<organism evidence="3 4">
    <name type="scientific">Bombyx mori</name>
    <name type="common">Silk moth</name>
    <dbReference type="NCBI Taxonomy" id="7091"/>
    <lineage>
        <taxon>Eukaryota</taxon>
        <taxon>Metazoa</taxon>
        <taxon>Ecdysozoa</taxon>
        <taxon>Arthropoda</taxon>
        <taxon>Hexapoda</taxon>
        <taxon>Insecta</taxon>
        <taxon>Pterygota</taxon>
        <taxon>Neoptera</taxon>
        <taxon>Endopterygota</taxon>
        <taxon>Lepidoptera</taxon>
        <taxon>Glossata</taxon>
        <taxon>Ditrysia</taxon>
        <taxon>Bombycoidea</taxon>
        <taxon>Bombycidae</taxon>
        <taxon>Bombycinae</taxon>
        <taxon>Bombyx</taxon>
    </lineage>
</organism>
<evidence type="ECO:0000256" key="1">
    <source>
        <dbReference type="SAM" id="Coils"/>
    </source>
</evidence>
<feature type="compositionally biased region" description="Basic and acidic residues" evidence="2">
    <location>
        <begin position="721"/>
        <end position="733"/>
    </location>
</feature>
<reference evidence="3" key="2">
    <citation type="submission" date="2022-06" db="UniProtKB">
        <authorList>
            <consortium name="EnsemblMetazoa"/>
        </authorList>
    </citation>
    <scope>IDENTIFICATION</scope>
    <source>
        <strain evidence="3">p50T (Dazao)</strain>
    </source>
</reference>
<feature type="coiled-coil region" evidence="1">
    <location>
        <begin position="97"/>
        <end position="124"/>
    </location>
</feature>
<dbReference type="RefSeq" id="XP_037867119.1">
    <property type="nucleotide sequence ID" value="XM_038011191.2"/>
</dbReference>
<accession>A0A8R2LVJ5</accession>
<evidence type="ECO:0000256" key="2">
    <source>
        <dbReference type="SAM" id="MobiDB-lite"/>
    </source>
</evidence>
<keyword evidence="4" id="KW-1185">Reference proteome</keyword>
<feature type="region of interest" description="Disordered" evidence="2">
    <location>
        <begin position="335"/>
        <end position="385"/>
    </location>
</feature>
<feature type="region of interest" description="Disordered" evidence="2">
    <location>
        <begin position="636"/>
        <end position="744"/>
    </location>
</feature>
<evidence type="ECO:0000313" key="4">
    <source>
        <dbReference type="Proteomes" id="UP000005204"/>
    </source>
</evidence>